<gene>
    <name evidence="1" type="ORF">D8802_06180</name>
</gene>
<protein>
    <submittedName>
        <fullName evidence="1">Uncharacterized protein</fullName>
    </submittedName>
</protein>
<reference evidence="1 2" key="1">
    <citation type="submission" date="2018-11" db="EMBL/GenBank/DDBJ databases">
        <title>Species Designations Belie Phenotypic and Genotypic Heterogeneity in Oral Streptococci.</title>
        <authorList>
            <person name="Velsko I."/>
        </authorList>
    </citation>
    <scope>NUCLEOTIDE SEQUENCE [LARGE SCALE GENOMIC DNA]</scope>
    <source>
        <strain evidence="1 2">BCC12</strain>
    </source>
</reference>
<dbReference type="RefSeq" id="WP_125395215.1">
    <property type="nucleotide sequence ID" value="NZ_JASHCM010000004.1"/>
</dbReference>
<comment type="caution">
    <text evidence="1">The sequence shown here is derived from an EMBL/GenBank/DDBJ whole genome shotgun (WGS) entry which is preliminary data.</text>
</comment>
<dbReference type="EMBL" id="RJPJ01000007">
    <property type="protein sequence ID" value="RSJ66978.1"/>
    <property type="molecule type" value="Genomic_DNA"/>
</dbReference>
<evidence type="ECO:0000313" key="2">
    <source>
        <dbReference type="Proteomes" id="UP000280182"/>
    </source>
</evidence>
<sequence>MKKYNSLYSTKRKLLSSYFAMSGIIIEIDNKKYMVNNLLNQSEFQYLSDLHKIRRVLLYISNYEFSNYLHYEQEKSMSRKKRKLLDENIYKTLSDFDKDSIGFPRKKNGTTYSSSFIEKLLSLDKINDEFVYNTVTSEKFLKILIDSIESDLGYNNKKLQSHFINSVVNLAYYNSDKSITKKNFKEKFYKEALKSAKPIR</sequence>
<dbReference type="OrthoDB" id="9867197at2"/>
<accession>A0A3R9K856</accession>
<proteinExistence type="predicted"/>
<dbReference type="Proteomes" id="UP000280182">
    <property type="component" value="Unassembled WGS sequence"/>
</dbReference>
<name>A0A3R9K856_STROR</name>
<organism evidence="1 2">
    <name type="scientific">Streptococcus oralis</name>
    <dbReference type="NCBI Taxonomy" id="1303"/>
    <lineage>
        <taxon>Bacteria</taxon>
        <taxon>Bacillati</taxon>
        <taxon>Bacillota</taxon>
        <taxon>Bacilli</taxon>
        <taxon>Lactobacillales</taxon>
        <taxon>Streptococcaceae</taxon>
        <taxon>Streptococcus</taxon>
    </lineage>
</organism>
<dbReference type="AlphaFoldDB" id="A0A3R9K856"/>
<evidence type="ECO:0000313" key="1">
    <source>
        <dbReference type="EMBL" id="RSJ66978.1"/>
    </source>
</evidence>